<reference evidence="2" key="2">
    <citation type="submission" date="2023-03" db="EMBL/GenBank/DDBJ databases">
        <authorList>
            <person name="Shen W."/>
            <person name="Cai J."/>
        </authorList>
    </citation>
    <scope>NUCLEOTIDE SEQUENCE</scope>
    <source>
        <strain evidence="2">P33-2</strain>
    </source>
</reference>
<gene>
    <name evidence="3" type="ORF">AUF17_16395</name>
    <name evidence="2" type="ORF">P7D43_21675</name>
</gene>
<proteinExistence type="predicted"/>
<evidence type="ECO:0000313" key="2">
    <source>
        <dbReference type="EMBL" id="MDT2404983.1"/>
    </source>
</evidence>
<protein>
    <submittedName>
        <fullName evidence="2">Uncharacterized protein</fullName>
    </submittedName>
</protein>
<dbReference type="EMBL" id="PDXQ01000002">
    <property type="protein sequence ID" value="TRZ28307.1"/>
    <property type="molecule type" value="Genomic_DNA"/>
</dbReference>
<evidence type="ECO:0000313" key="4">
    <source>
        <dbReference type="Proteomes" id="UP000316316"/>
    </source>
</evidence>
<dbReference type="Proteomes" id="UP001260773">
    <property type="component" value="Unassembled WGS sequence"/>
</dbReference>
<evidence type="ECO:0000256" key="1">
    <source>
        <dbReference type="SAM" id="MobiDB-lite"/>
    </source>
</evidence>
<dbReference type="Proteomes" id="UP000316316">
    <property type="component" value="Unassembled WGS sequence"/>
</dbReference>
<evidence type="ECO:0000313" key="3">
    <source>
        <dbReference type="EMBL" id="TRZ28307.1"/>
    </source>
</evidence>
<reference evidence="3 4" key="1">
    <citation type="submission" date="2017-10" db="EMBL/GenBank/DDBJ databases">
        <title>FDA dAtabase for Regulatory Grade micrObial Sequences (FDA-ARGOS): Supporting development and validation of Infectious Disease Dx tests.</title>
        <authorList>
            <person name="Campos J."/>
            <person name="Goldberg B."/>
            <person name="Tallon L.J."/>
            <person name="Sadzewicz L."/>
            <person name="Sengamalay N."/>
            <person name="Ott S."/>
            <person name="Godinez A."/>
            <person name="Nagaraj S."/>
            <person name="Vyas G."/>
            <person name="Aluvathingal J."/>
            <person name="Nadendla S."/>
            <person name="Geyer C."/>
            <person name="Nandy P."/>
            <person name="Hobson J."/>
            <person name="Sichtig H."/>
        </authorList>
    </citation>
    <scope>NUCLEOTIDE SEQUENCE [LARGE SCALE GENOMIC DNA]</scope>
    <source>
        <strain evidence="3 4">FDAARGOS_185</strain>
    </source>
</reference>
<comment type="caution">
    <text evidence="2">The sequence shown here is derived from an EMBL/GenBank/DDBJ whole genome shotgun (WGS) entry which is preliminary data.</text>
</comment>
<dbReference type="EMBL" id="JARPWH010000159">
    <property type="protein sequence ID" value="MDT2404983.1"/>
    <property type="molecule type" value="Genomic_DNA"/>
</dbReference>
<feature type="region of interest" description="Disordered" evidence="1">
    <location>
        <begin position="110"/>
        <end position="135"/>
    </location>
</feature>
<feature type="compositionally biased region" description="Basic and acidic residues" evidence="1">
    <location>
        <begin position="112"/>
        <end position="135"/>
    </location>
</feature>
<evidence type="ECO:0000313" key="5">
    <source>
        <dbReference type="Proteomes" id="UP001260773"/>
    </source>
</evidence>
<sequence>MPAKNENYYIALSQILLVDPASETPRIHTKRKDISKRQMIRRLELMVKEFEELEIEIDVSPYQDTIDLLKKIRNDHEYNDLIQEVVDSYDPDFGVEIDPEKEIDHTWSAQEIKNDQSPHQKIENEDHEKGKIRSF</sequence>
<organism evidence="2 5">
    <name type="scientific">Enterococcus avium</name>
    <name type="common">Streptococcus avium</name>
    <dbReference type="NCBI Taxonomy" id="33945"/>
    <lineage>
        <taxon>Bacteria</taxon>
        <taxon>Bacillati</taxon>
        <taxon>Bacillota</taxon>
        <taxon>Bacilli</taxon>
        <taxon>Lactobacillales</taxon>
        <taxon>Enterococcaceae</taxon>
        <taxon>Enterococcus</taxon>
    </lineage>
</organism>
<accession>A0A2N8PU98</accession>
<dbReference type="AlphaFoldDB" id="A0A2N8PU98"/>
<name>A0A2N8PU98_ENTAV</name>
<dbReference type="RefSeq" id="WP_049219925.1">
    <property type="nucleotide sequence ID" value="NZ_CABHNH010000034.1"/>
</dbReference>